<feature type="region of interest" description="Disordered" evidence="1">
    <location>
        <begin position="1"/>
        <end position="44"/>
    </location>
</feature>
<evidence type="ECO:0000256" key="1">
    <source>
        <dbReference type="SAM" id="MobiDB-lite"/>
    </source>
</evidence>
<protein>
    <submittedName>
        <fullName evidence="2">Uncharacterized protein</fullName>
    </submittedName>
</protein>
<accession>A0A816HXK2</accession>
<evidence type="ECO:0000313" key="3">
    <source>
        <dbReference type="Proteomes" id="UP000663828"/>
    </source>
</evidence>
<dbReference type="EMBL" id="CAJNOR010022361">
    <property type="protein sequence ID" value="CAF1691958.1"/>
    <property type="molecule type" value="Genomic_DNA"/>
</dbReference>
<comment type="caution">
    <text evidence="2">The sequence shown here is derived from an EMBL/GenBank/DDBJ whole genome shotgun (WGS) entry which is preliminary data.</text>
</comment>
<evidence type="ECO:0000313" key="2">
    <source>
        <dbReference type="EMBL" id="CAF1691958.1"/>
    </source>
</evidence>
<organism evidence="2 3">
    <name type="scientific">Adineta ricciae</name>
    <name type="common">Rotifer</name>
    <dbReference type="NCBI Taxonomy" id="249248"/>
    <lineage>
        <taxon>Eukaryota</taxon>
        <taxon>Metazoa</taxon>
        <taxon>Spiralia</taxon>
        <taxon>Gnathifera</taxon>
        <taxon>Rotifera</taxon>
        <taxon>Eurotatoria</taxon>
        <taxon>Bdelloidea</taxon>
        <taxon>Adinetida</taxon>
        <taxon>Adinetidae</taxon>
        <taxon>Adineta</taxon>
    </lineage>
</organism>
<keyword evidence="3" id="KW-1185">Reference proteome</keyword>
<dbReference type="Proteomes" id="UP000663828">
    <property type="component" value="Unassembled WGS sequence"/>
</dbReference>
<proteinExistence type="predicted"/>
<sequence length="110" mass="11575">MNTSRPEQAGLSLPGICDDSHSETTNPGLPDASAEPNSDPPVSYQVETNAANTETDHSYPGVEAFPTVKINQTEIEYSTEPARKPFGVRGFLGLVFKLSAISHGNGGSGL</sequence>
<reference evidence="2" key="1">
    <citation type="submission" date="2021-02" db="EMBL/GenBank/DDBJ databases">
        <authorList>
            <person name="Nowell W R."/>
        </authorList>
    </citation>
    <scope>NUCLEOTIDE SEQUENCE</scope>
</reference>
<name>A0A816HXK2_ADIRI</name>
<dbReference type="AlphaFoldDB" id="A0A816HXK2"/>
<gene>
    <name evidence="2" type="ORF">XAT740_LOCUS64432</name>
</gene>
<feature type="non-terminal residue" evidence="2">
    <location>
        <position position="110"/>
    </location>
</feature>